<dbReference type="Pfam" id="PF00691">
    <property type="entry name" value="OmpA"/>
    <property type="match status" value="1"/>
</dbReference>
<protein>
    <submittedName>
        <fullName evidence="4">Plastocyanin</fullName>
    </submittedName>
</protein>
<dbReference type="Proteomes" id="UP000955338">
    <property type="component" value="Chromosome"/>
</dbReference>
<dbReference type="RefSeq" id="WP_261920743.1">
    <property type="nucleotide sequence ID" value="NZ_CP022011.1"/>
</dbReference>
<proteinExistence type="predicted"/>
<gene>
    <name evidence="4" type="ORF">CEP48_04535</name>
</gene>
<evidence type="ECO:0000313" key="4">
    <source>
        <dbReference type="EMBL" id="QDJ14734.1"/>
    </source>
</evidence>
<dbReference type="PANTHER" id="PTHR30329">
    <property type="entry name" value="STATOR ELEMENT OF FLAGELLAR MOTOR COMPLEX"/>
    <property type="match status" value="1"/>
</dbReference>
<organism evidence="4 5">
    <name type="scientific">Mergibacter septicus</name>
    <dbReference type="NCBI Taxonomy" id="221402"/>
    <lineage>
        <taxon>Bacteria</taxon>
        <taxon>Pseudomonadati</taxon>
        <taxon>Pseudomonadota</taxon>
        <taxon>Gammaproteobacteria</taxon>
        <taxon>Pasteurellales</taxon>
        <taxon>Pasteurellaceae</taxon>
        <taxon>Mergibacter</taxon>
    </lineage>
</organism>
<evidence type="ECO:0000256" key="3">
    <source>
        <dbReference type="ARBA" id="ARBA00023136"/>
    </source>
</evidence>
<dbReference type="Gene3D" id="3.30.1450.10">
    <property type="match status" value="1"/>
</dbReference>
<dbReference type="InterPro" id="IPR037873">
    <property type="entry name" value="BamE-like"/>
</dbReference>
<dbReference type="InterPro" id="IPR006665">
    <property type="entry name" value="OmpA-like"/>
</dbReference>
<dbReference type="InterPro" id="IPR036737">
    <property type="entry name" value="OmpA-like_sf"/>
</dbReference>
<dbReference type="PRINTS" id="PR01022">
    <property type="entry name" value="OUTRMMBRANEA"/>
</dbReference>
<accession>A0A8D4IXL1</accession>
<dbReference type="SUPFAM" id="SSF103088">
    <property type="entry name" value="OmpA-like"/>
    <property type="match status" value="1"/>
</dbReference>
<dbReference type="InterPro" id="IPR007450">
    <property type="entry name" value="BamE_dom"/>
</dbReference>
<dbReference type="PROSITE" id="PS51257">
    <property type="entry name" value="PROKAR_LIPOPROTEIN"/>
    <property type="match status" value="1"/>
</dbReference>
<keyword evidence="3" id="KW-0472">Membrane</keyword>
<dbReference type="PROSITE" id="PS51123">
    <property type="entry name" value="OMPA_2"/>
    <property type="match status" value="1"/>
</dbReference>
<dbReference type="InterPro" id="IPR002368">
    <property type="entry name" value="OmpA"/>
</dbReference>
<sequence>MKLFKKALLPLTILTLTACGNLSNITSEGTTTNPVWPKVTDSRVEGGEGYGIWPNWNNIHQLEQGMSKDQISHLIGVPNFNEGLFGVREWDYVFNYRENGEHKICQFKILFNDKVQATSFLWKPAGCGYHYEINGDFLFNFNSAEISERGEQKLSKIALDLTSLRFKAIDPKHIKIEGYTDRLGSDEYNNKLSAQRANNVKDFLIKQGVPADKIIAVGLGKDHQIKACQNETGEELRECLRPNRRVVISVE</sequence>
<evidence type="ECO:0000313" key="5">
    <source>
        <dbReference type="Proteomes" id="UP000955338"/>
    </source>
</evidence>
<dbReference type="GO" id="GO:0015288">
    <property type="term" value="F:porin activity"/>
    <property type="evidence" value="ECO:0007669"/>
    <property type="project" value="InterPro"/>
</dbReference>
<reference evidence="4" key="1">
    <citation type="submission" date="2017-06" db="EMBL/GenBank/DDBJ databases">
        <title>Genome sequencing of pathogenic and non-pathogenic strains within Bisgaard taxon 40.</title>
        <authorList>
            <person name="Ladner J.T."/>
            <person name="Lovett S.P."/>
            <person name="Koroleva G."/>
            <person name="Lorch J.M."/>
        </authorList>
    </citation>
    <scope>NUCLEOTIDE SEQUENCE</scope>
    <source>
        <strain evidence="4">27576-1-I1</strain>
    </source>
</reference>
<keyword evidence="5" id="KW-1185">Reference proteome</keyword>
<dbReference type="EMBL" id="CP022011">
    <property type="protein sequence ID" value="QDJ14734.1"/>
    <property type="molecule type" value="Genomic_DNA"/>
</dbReference>
<dbReference type="Gene3D" id="3.30.1330.60">
    <property type="entry name" value="OmpA-like domain"/>
    <property type="match status" value="1"/>
</dbReference>
<dbReference type="GO" id="GO:0009279">
    <property type="term" value="C:cell outer membrane"/>
    <property type="evidence" value="ECO:0007669"/>
    <property type="project" value="InterPro"/>
</dbReference>
<dbReference type="Pfam" id="PF04355">
    <property type="entry name" value="BamE"/>
    <property type="match status" value="1"/>
</dbReference>
<dbReference type="InterPro" id="IPR006690">
    <property type="entry name" value="OMPA-like_CS"/>
</dbReference>
<dbReference type="AlphaFoldDB" id="A0A8D4IXL1"/>
<evidence type="ECO:0000256" key="1">
    <source>
        <dbReference type="ARBA" id="ARBA00004370"/>
    </source>
</evidence>
<dbReference type="CDD" id="cd07185">
    <property type="entry name" value="OmpA_C-like"/>
    <property type="match status" value="1"/>
</dbReference>
<dbReference type="PROSITE" id="PS01068">
    <property type="entry name" value="OMPA_1"/>
    <property type="match status" value="1"/>
</dbReference>
<dbReference type="InterPro" id="IPR050330">
    <property type="entry name" value="Bact_OuterMem_StrucFunc"/>
</dbReference>
<name>A0A8D4IXL1_9PAST</name>
<evidence type="ECO:0000256" key="2">
    <source>
        <dbReference type="ARBA" id="ARBA00022729"/>
    </source>
</evidence>
<comment type="subcellular location">
    <subcellularLocation>
        <location evidence="1">Membrane</location>
    </subcellularLocation>
</comment>
<keyword evidence="2" id="KW-0732">Signal</keyword>
<dbReference type="PANTHER" id="PTHR30329:SF21">
    <property type="entry name" value="LIPOPROTEIN YIAD-RELATED"/>
    <property type="match status" value="1"/>
</dbReference>